<dbReference type="PANTHER" id="PTHR33937:SF1">
    <property type="entry name" value="IRON-MOLIBDENUM COFACTOR PROCESSING PROTEIN"/>
    <property type="match status" value="1"/>
</dbReference>
<keyword evidence="2" id="KW-0535">Nitrogen fixation</keyword>
<dbReference type="Gene3D" id="3.30.420.130">
    <property type="entry name" value="Dinitrogenase iron-molybdenum cofactor biosynthesis domain"/>
    <property type="match status" value="1"/>
</dbReference>
<dbReference type="SUPFAM" id="SSF53146">
    <property type="entry name" value="Nitrogenase accessory factor-like"/>
    <property type="match status" value="1"/>
</dbReference>
<protein>
    <submittedName>
        <fullName evidence="4">Nitrogen fixation protein NifX</fullName>
    </submittedName>
</protein>
<reference evidence="4 5" key="1">
    <citation type="journal article" date="2013" name="Genome Announc.">
        <title>Draft Genome of the Nitrogen-Fixing Bacterium Pseudomonas stutzeri Strain KOS6 Isolated from Industrial Hydrocarbon Sludge.</title>
        <authorList>
            <person name="Grigoryeva T.V."/>
            <person name="Laikov A.V."/>
            <person name="Naumova R.P."/>
            <person name="Manolov A.I."/>
            <person name="Larin A.K."/>
            <person name="Karpova I.Y."/>
            <person name="Semashko T.A."/>
            <person name="Alexeev D.G."/>
            <person name="Kostryukova E.S."/>
            <person name="Muller R."/>
            <person name="Govorun V.M."/>
        </authorList>
    </citation>
    <scope>NUCLEOTIDE SEQUENCE [LARGE SCALE GENOMIC DNA]</scope>
    <source>
        <strain evidence="4 5">KOS6</strain>
    </source>
</reference>
<dbReference type="InterPro" id="IPR034169">
    <property type="entry name" value="NifX-like"/>
</dbReference>
<dbReference type="EMBL" id="AMCZ02000030">
    <property type="protein sequence ID" value="EWC39823.1"/>
    <property type="molecule type" value="Genomic_DNA"/>
</dbReference>
<sequence>MASPIRQLQVLDSDKDGTLLKVAFASSDRRTVDQHFGSSRSFVFYGIDPERVELQSVVEFGELDQDGNEDKLAAKLELLSGCIAVYCRACGASAVRQLLAIGVQPVKVSEAESIAGLIETLQAELREGPSAWLAKAIRRTRGAPDQQRFEAMAGEAWDE</sequence>
<evidence type="ECO:0000256" key="2">
    <source>
        <dbReference type="ARBA" id="ARBA00023231"/>
    </source>
</evidence>
<dbReference type="InterPro" id="IPR036105">
    <property type="entry name" value="DiNase_FeMo-co_biosyn_sf"/>
</dbReference>
<comment type="caution">
    <text evidence="4">The sequence shown here is derived from an EMBL/GenBank/DDBJ whole genome shotgun (WGS) entry which is preliminary data.</text>
</comment>
<dbReference type="AlphaFoldDB" id="A0A061JMI0"/>
<dbReference type="RefSeq" id="WP_003296308.1">
    <property type="nucleotide sequence ID" value="NZ_KK020677.1"/>
</dbReference>
<evidence type="ECO:0000313" key="4">
    <source>
        <dbReference type="EMBL" id="EWC39823.1"/>
    </source>
</evidence>
<name>A0A061JMI0_STUST</name>
<accession>A0A061JMI0</accession>
<gene>
    <name evidence="4" type="ORF">B597_018420</name>
</gene>
<dbReference type="PANTHER" id="PTHR33937">
    <property type="entry name" value="IRON-MOLYBDENUM PROTEIN-RELATED-RELATED"/>
    <property type="match status" value="1"/>
</dbReference>
<dbReference type="Pfam" id="PF02579">
    <property type="entry name" value="Nitro_FeMo-Co"/>
    <property type="match status" value="1"/>
</dbReference>
<feature type="domain" description="Dinitrogenase iron-molybdenum cofactor biosynthesis" evidence="3">
    <location>
        <begin position="29"/>
        <end position="122"/>
    </location>
</feature>
<evidence type="ECO:0000259" key="3">
    <source>
        <dbReference type="Pfam" id="PF02579"/>
    </source>
</evidence>
<dbReference type="HOGENOM" id="CLU_104194_3_0_6"/>
<proteinExistence type="inferred from homology"/>
<dbReference type="Proteomes" id="UP000026923">
    <property type="component" value="Unassembled WGS sequence"/>
</dbReference>
<dbReference type="OrthoDB" id="9797941at2"/>
<dbReference type="InterPro" id="IPR003731">
    <property type="entry name" value="Di-Nase_FeMo-co_biosynth"/>
</dbReference>
<dbReference type="CDD" id="cd00853">
    <property type="entry name" value="NifX"/>
    <property type="match status" value="1"/>
</dbReference>
<dbReference type="eggNOG" id="COG1433">
    <property type="taxonomic scope" value="Bacteria"/>
</dbReference>
<evidence type="ECO:0000256" key="1">
    <source>
        <dbReference type="ARBA" id="ARBA00010285"/>
    </source>
</evidence>
<organism evidence="4 5">
    <name type="scientific">Stutzerimonas stutzeri KOS6</name>
    <dbReference type="NCBI Taxonomy" id="1218352"/>
    <lineage>
        <taxon>Bacteria</taxon>
        <taxon>Pseudomonadati</taxon>
        <taxon>Pseudomonadota</taxon>
        <taxon>Gammaproteobacteria</taxon>
        <taxon>Pseudomonadales</taxon>
        <taxon>Pseudomonadaceae</taxon>
        <taxon>Stutzerimonas</taxon>
    </lineage>
</organism>
<comment type="similarity">
    <text evidence="1">Belongs to the NifX/NifY family.</text>
</comment>
<dbReference type="InterPro" id="IPR051840">
    <property type="entry name" value="NifX/NifY_domain"/>
</dbReference>
<evidence type="ECO:0000313" key="5">
    <source>
        <dbReference type="Proteomes" id="UP000026923"/>
    </source>
</evidence>